<feature type="transmembrane region" description="Helical" evidence="2">
    <location>
        <begin position="316"/>
        <end position="335"/>
    </location>
</feature>
<protein>
    <recommendedName>
        <fullName evidence="5">GIY-YIG domain-containing protein</fullName>
    </recommendedName>
</protein>
<dbReference type="Proteomes" id="UP000800040">
    <property type="component" value="Unassembled WGS sequence"/>
</dbReference>
<dbReference type="EMBL" id="ML975403">
    <property type="protein sequence ID" value="KAF1830254.1"/>
    <property type="molecule type" value="Genomic_DNA"/>
</dbReference>
<keyword evidence="2" id="KW-1133">Transmembrane helix</keyword>
<accession>A0A6A5K718</accession>
<name>A0A6A5K718_9PLEO</name>
<keyword evidence="2" id="KW-0472">Membrane</keyword>
<evidence type="ECO:0000256" key="2">
    <source>
        <dbReference type="SAM" id="Phobius"/>
    </source>
</evidence>
<proteinExistence type="predicted"/>
<evidence type="ECO:0000313" key="4">
    <source>
        <dbReference type="Proteomes" id="UP000800040"/>
    </source>
</evidence>
<evidence type="ECO:0008006" key="5">
    <source>
        <dbReference type="Google" id="ProtNLM"/>
    </source>
</evidence>
<dbReference type="AlphaFoldDB" id="A0A6A5K718"/>
<sequence>MATVQVSNSPPSPSHFSSSPRRPIPSTMQGLPTNFSPAQHEANTILTHLLNQLQDPTQKHYPKYGDWVQRHPGLQDFCFRCIRPQVWTFLQGRWSLDALKYVSGDLRFEGRAIYLNGVLGLDKRLRIYIGQSINLRQRVAQHLNFRYRRDNPSLHYHALQYSIYNAIGTLAMLPGISVANASLPGMDAPALLLNVLEMWMCLVFRSLPEEMLAEWLPDEGKGTISSDRKEGREGVVGGLNIACPLDHGEKSRVWLDLSASEDPLIREYLGESRKSSGVDLVKEEKDSLALRRNEYVDKATGYRSGDKRDGDADVRVVQWVVLGALAAVVGFALLSSKGGPQPRGRWK</sequence>
<evidence type="ECO:0000313" key="3">
    <source>
        <dbReference type="EMBL" id="KAF1830254.1"/>
    </source>
</evidence>
<evidence type="ECO:0000256" key="1">
    <source>
        <dbReference type="SAM" id="MobiDB-lite"/>
    </source>
</evidence>
<gene>
    <name evidence="3" type="ORF">BDW02DRAFT_507998</name>
</gene>
<keyword evidence="2" id="KW-0812">Transmembrane</keyword>
<keyword evidence="4" id="KW-1185">Reference proteome</keyword>
<dbReference type="OrthoDB" id="5412936at2759"/>
<feature type="region of interest" description="Disordered" evidence="1">
    <location>
        <begin position="1"/>
        <end position="35"/>
    </location>
</feature>
<reference evidence="3" key="1">
    <citation type="submission" date="2020-01" db="EMBL/GenBank/DDBJ databases">
        <authorList>
            <consortium name="DOE Joint Genome Institute"/>
            <person name="Haridas S."/>
            <person name="Albert R."/>
            <person name="Binder M."/>
            <person name="Bloem J."/>
            <person name="Labutti K."/>
            <person name="Salamov A."/>
            <person name="Andreopoulos B."/>
            <person name="Baker S.E."/>
            <person name="Barry K."/>
            <person name="Bills G."/>
            <person name="Bluhm B.H."/>
            <person name="Cannon C."/>
            <person name="Castanera R."/>
            <person name="Culley D.E."/>
            <person name="Daum C."/>
            <person name="Ezra D."/>
            <person name="Gonzalez J.B."/>
            <person name="Henrissat B."/>
            <person name="Kuo A."/>
            <person name="Liang C."/>
            <person name="Lipzen A."/>
            <person name="Lutzoni F."/>
            <person name="Magnuson J."/>
            <person name="Mondo S."/>
            <person name="Nolan M."/>
            <person name="Ohm R."/>
            <person name="Pangilinan J."/>
            <person name="Park H.-J."/>
            <person name="Ramirez L."/>
            <person name="Alfaro M."/>
            <person name="Sun H."/>
            <person name="Tritt A."/>
            <person name="Yoshinaga Y."/>
            <person name="Zwiers L.-H."/>
            <person name="Turgeon B.G."/>
            <person name="Goodwin S.B."/>
            <person name="Spatafora J.W."/>
            <person name="Crous P.W."/>
            <person name="Grigoriev I.V."/>
        </authorList>
    </citation>
    <scope>NUCLEOTIDE SEQUENCE</scope>
    <source>
        <strain evidence="3">P77</strain>
    </source>
</reference>
<organism evidence="3 4">
    <name type="scientific">Decorospora gaudefroyi</name>
    <dbReference type="NCBI Taxonomy" id="184978"/>
    <lineage>
        <taxon>Eukaryota</taxon>
        <taxon>Fungi</taxon>
        <taxon>Dikarya</taxon>
        <taxon>Ascomycota</taxon>
        <taxon>Pezizomycotina</taxon>
        <taxon>Dothideomycetes</taxon>
        <taxon>Pleosporomycetidae</taxon>
        <taxon>Pleosporales</taxon>
        <taxon>Pleosporineae</taxon>
        <taxon>Pleosporaceae</taxon>
        <taxon>Decorospora</taxon>
    </lineage>
</organism>
<feature type="compositionally biased region" description="Low complexity" evidence="1">
    <location>
        <begin position="14"/>
        <end position="26"/>
    </location>
</feature>